<gene>
    <name evidence="5" type="ORF">BROSI_A1820</name>
</gene>
<evidence type="ECO:0000259" key="4">
    <source>
        <dbReference type="SMART" id="SM00642"/>
    </source>
</evidence>
<dbReference type="Proteomes" id="UP000032309">
    <property type="component" value="Unassembled WGS sequence"/>
</dbReference>
<sequence length="575" mass="66064">MANKITSVRELDFKPRGKVFPSPRDWRDVFVYFLLVDRFDNNQQNLPAYDPASAPKGRDPEQGKVFQGGNIKGIIHRLDYIRGLGSNAIWLSPVFKNRQEKNDTYHGYGIQDFLEVDPRFGTKEDLQELVRQAHKKNMYVILDIIINHTGDNWAYPGDFPFYFWKEAHGPFDFGFWREVDPVPGFQEDDAVWPEELQRHECYKRRGQIRNWSDPAEAINGDFLSLKELDINQPAVLDTLIKVYKYWIAITDVDGFRVDTVKHMESSETAIFCNAVREYAKRIGKQNFFIFGEIVGDDLTIQSYIGRNSRVEGTNERFPSLDAALDFPLYFILEETIKGFVRPSALRERYEQFKTLYADHGESGRYFVTFVDNHDQMTRPYRRFMHHNSYPGQAVLAIGYLLTSQGVPCIYYGTEQGFDGGGDNDSYVRECMFGGQWSAFDSTGRHFFNPEHPIYRGIAKISAIRQEEPALRYGRQYFREISGNGSDFGHPLDGKCTLAYSRILDSAEILIAMNLDTSFRNDFVTVDANLSPSGVKMVNLLGPEKQVTIKVTGSRHAVRIPLDGHEMVILKRPESS</sequence>
<keyword evidence="3 5" id="KW-0326">Glycosidase</keyword>
<dbReference type="EC" id="3.2.1.1" evidence="3"/>
<dbReference type="SUPFAM" id="SSF51445">
    <property type="entry name" value="(Trans)glycosidases"/>
    <property type="match status" value="1"/>
</dbReference>
<dbReference type="GO" id="GO:0016798">
    <property type="term" value="F:hydrolase activity, acting on glycosyl bonds"/>
    <property type="evidence" value="ECO:0007669"/>
    <property type="project" value="UniProtKB-KW"/>
</dbReference>
<name>A0ABQ0JXA1_9BACT</name>
<keyword evidence="6" id="KW-1185">Reference proteome</keyword>
<keyword evidence="3" id="KW-0378">Hydrolase</keyword>
<evidence type="ECO:0000313" key="6">
    <source>
        <dbReference type="Proteomes" id="UP000032309"/>
    </source>
</evidence>
<dbReference type="PANTHER" id="PTHR10357">
    <property type="entry name" value="ALPHA-AMYLASE FAMILY MEMBER"/>
    <property type="match status" value="1"/>
</dbReference>
<organism evidence="5 6">
    <name type="scientific">Candidatus Brocadia sinica JPN1</name>
    <dbReference type="NCBI Taxonomy" id="1197129"/>
    <lineage>
        <taxon>Bacteria</taxon>
        <taxon>Pseudomonadati</taxon>
        <taxon>Planctomycetota</taxon>
        <taxon>Candidatus Brocadiia</taxon>
        <taxon>Candidatus Brocadiales</taxon>
        <taxon>Candidatus Brocadiaceae</taxon>
        <taxon>Candidatus Brocadia</taxon>
    </lineage>
</organism>
<evidence type="ECO:0000313" key="5">
    <source>
        <dbReference type="EMBL" id="GAN33303.1"/>
    </source>
</evidence>
<comment type="similarity">
    <text evidence="1 2">Belongs to the glycosyl hydrolase 13 family.</text>
</comment>
<feature type="domain" description="Glycosyl hydrolase family 13 catalytic" evidence="4">
    <location>
        <begin position="33"/>
        <end position="464"/>
    </location>
</feature>
<comment type="caution">
    <text evidence="5">The sequence shown here is derived from an EMBL/GenBank/DDBJ whole genome shotgun (WGS) entry which is preliminary data.</text>
</comment>
<reference evidence="6" key="1">
    <citation type="journal article" date="2015" name="Genome Announc.">
        <title>Draft Genome Sequence of an Anaerobic Ammonium-Oxidizing Bacterium, "Candidatus Brocadia sinica".</title>
        <authorList>
            <person name="Oshiki M."/>
            <person name="Shinyako-Hata K."/>
            <person name="Satoh H."/>
            <person name="Okabe S."/>
        </authorList>
    </citation>
    <scope>NUCLEOTIDE SEQUENCE [LARGE SCALE GENOMIC DNA]</scope>
    <source>
        <strain evidence="6">JPN1</strain>
    </source>
</reference>
<evidence type="ECO:0000256" key="2">
    <source>
        <dbReference type="RuleBase" id="RU003615"/>
    </source>
</evidence>
<dbReference type="InterPro" id="IPR006046">
    <property type="entry name" value="Alpha_amylase"/>
</dbReference>
<dbReference type="RefSeq" id="WP_052563365.1">
    <property type="nucleotide sequence ID" value="NZ_BAFN01000001.1"/>
</dbReference>
<comment type="catalytic activity">
    <reaction evidence="3">
        <text>Endohydrolysis of (1-&gt;4)-alpha-D-glucosidic linkages in polysaccharides containing three or more (1-&gt;4)-alpha-linked D-glucose units.</text>
        <dbReference type="EC" id="3.2.1.1"/>
    </reaction>
</comment>
<dbReference type="InterPro" id="IPR006047">
    <property type="entry name" value="GH13_cat_dom"/>
</dbReference>
<dbReference type="EMBL" id="BAFN01000001">
    <property type="protein sequence ID" value="GAN33303.1"/>
    <property type="molecule type" value="Genomic_DNA"/>
</dbReference>
<accession>A0ABQ0JXA1</accession>
<dbReference type="SMART" id="SM00642">
    <property type="entry name" value="Aamy"/>
    <property type="match status" value="1"/>
</dbReference>
<dbReference type="Pfam" id="PF00128">
    <property type="entry name" value="Alpha-amylase"/>
    <property type="match status" value="1"/>
</dbReference>
<dbReference type="InterPro" id="IPR017853">
    <property type="entry name" value="GH"/>
</dbReference>
<dbReference type="Gene3D" id="3.20.20.80">
    <property type="entry name" value="Glycosidases"/>
    <property type="match status" value="1"/>
</dbReference>
<evidence type="ECO:0000256" key="3">
    <source>
        <dbReference type="RuleBase" id="RU361134"/>
    </source>
</evidence>
<protein>
    <recommendedName>
        <fullName evidence="3">Alpha-amylase</fullName>
        <ecNumber evidence="3">3.2.1.1</ecNumber>
    </recommendedName>
</protein>
<dbReference type="PANTHER" id="PTHR10357:SF209">
    <property type="entry name" value="PERIPLASMIC ALPHA-AMYLASE"/>
    <property type="match status" value="1"/>
</dbReference>
<dbReference type="PRINTS" id="PR00110">
    <property type="entry name" value="ALPHAAMYLASE"/>
</dbReference>
<proteinExistence type="inferred from homology"/>
<keyword evidence="3" id="KW-0119">Carbohydrate metabolism</keyword>
<evidence type="ECO:0000256" key="1">
    <source>
        <dbReference type="ARBA" id="ARBA00008061"/>
    </source>
</evidence>